<evidence type="ECO:0000313" key="1">
    <source>
        <dbReference type="EMBL" id="MBB5271421.1"/>
    </source>
</evidence>
<dbReference type="EMBL" id="JACHGB010000003">
    <property type="protein sequence ID" value="MBB5271421.1"/>
    <property type="molecule type" value="Genomic_DNA"/>
</dbReference>
<dbReference type="CDD" id="cd06558">
    <property type="entry name" value="crotonase-like"/>
    <property type="match status" value="1"/>
</dbReference>
<dbReference type="Proteomes" id="UP000532440">
    <property type="component" value="Unassembled WGS sequence"/>
</dbReference>
<dbReference type="Pfam" id="PF00378">
    <property type="entry name" value="ECH_1"/>
    <property type="match status" value="1"/>
</dbReference>
<dbReference type="EC" id="5.3.3.18" evidence="1"/>
<organism evidence="1 2">
    <name type="scientific">Quisquiliibacterium transsilvanicum</name>
    <dbReference type="NCBI Taxonomy" id="1549638"/>
    <lineage>
        <taxon>Bacteria</taxon>
        <taxon>Pseudomonadati</taxon>
        <taxon>Pseudomonadota</taxon>
        <taxon>Betaproteobacteria</taxon>
        <taxon>Burkholderiales</taxon>
        <taxon>Burkholderiaceae</taxon>
        <taxon>Quisquiliibacterium</taxon>
    </lineage>
</organism>
<sequence>MSDSFPAFEAVALSVQDGIARLTLNRPESLNALNDAMFREIPVAVGCAADAGARALLITGAGRGFCSGADLVGRPLPADATPAQRERANRAGFERVITLVRAINEAPMPVVCAINGVAAGGGIGIALAGDVVLMASDARFVLTFVPRLGLVPDVGATWLMARMAGRARTMAASLLGDPVSAQDAERWGLVWRVFDTAQLEAEAMAVCRRLADGPQQAVVGTRRLVDAATEMPLSSHIVLERDVQCPLIGAPDWVEGVKAFREKRPPKFGSAS</sequence>
<reference evidence="1 2" key="1">
    <citation type="submission" date="2020-08" db="EMBL/GenBank/DDBJ databases">
        <title>Genomic Encyclopedia of Type Strains, Phase IV (KMG-IV): sequencing the most valuable type-strain genomes for metagenomic binning, comparative biology and taxonomic classification.</title>
        <authorList>
            <person name="Goeker M."/>
        </authorList>
    </citation>
    <scope>NUCLEOTIDE SEQUENCE [LARGE SCALE GENOMIC DNA]</scope>
    <source>
        <strain evidence="1 2">DSM 29781</strain>
    </source>
</reference>
<dbReference type="GO" id="GO:0016853">
    <property type="term" value="F:isomerase activity"/>
    <property type="evidence" value="ECO:0007669"/>
    <property type="project" value="UniProtKB-KW"/>
</dbReference>
<proteinExistence type="predicted"/>
<dbReference type="AlphaFoldDB" id="A0A7W8M7W6"/>
<dbReference type="PANTHER" id="PTHR43459:SF1">
    <property type="entry name" value="EG:BACN32G11.4 PROTEIN"/>
    <property type="match status" value="1"/>
</dbReference>
<dbReference type="InterPro" id="IPR001753">
    <property type="entry name" value="Enoyl-CoA_hydra/iso"/>
</dbReference>
<keyword evidence="2" id="KW-1185">Reference proteome</keyword>
<gene>
    <name evidence="1" type="ORF">HNQ70_001431</name>
</gene>
<evidence type="ECO:0000313" key="2">
    <source>
        <dbReference type="Proteomes" id="UP000532440"/>
    </source>
</evidence>
<dbReference type="SUPFAM" id="SSF52096">
    <property type="entry name" value="ClpP/crotonase"/>
    <property type="match status" value="1"/>
</dbReference>
<protein>
    <submittedName>
        <fullName evidence="1">2-(1,2-epoxy-1,2-dihydrophenyl)acetyl-CoA isomerase</fullName>
        <ecNumber evidence="1">5.3.3.18</ecNumber>
    </submittedName>
</protein>
<dbReference type="Gene3D" id="3.90.226.10">
    <property type="entry name" value="2-enoyl-CoA Hydratase, Chain A, domain 1"/>
    <property type="match status" value="1"/>
</dbReference>
<keyword evidence="1" id="KW-0413">Isomerase</keyword>
<name>A0A7W8M7W6_9BURK</name>
<comment type="caution">
    <text evidence="1">The sequence shown here is derived from an EMBL/GenBank/DDBJ whole genome shotgun (WGS) entry which is preliminary data.</text>
</comment>
<dbReference type="PANTHER" id="PTHR43459">
    <property type="entry name" value="ENOYL-COA HYDRATASE"/>
    <property type="match status" value="1"/>
</dbReference>
<dbReference type="RefSeq" id="WP_183965782.1">
    <property type="nucleotide sequence ID" value="NZ_BAABEW010000001.1"/>
</dbReference>
<dbReference type="InterPro" id="IPR029045">
    <property type="entry name" value="ClpP/crotonase-like_dom_sf"/>
</dbReference>
<accession>A0A7W8M7W6</accession>